<dbReference type="Proteomes" id="UP000675920">
    <property type="component" value="Unplaced"/>
</dbReference>
<dbReference type="PANTHER" id="PTHR44591:SF3">
    <property type="entry name" value="RESPONSE REGULATORY DOMAIN-CONTAINING PROTEIN"/>
    <property type="match status" value="1"/>
</dbReference>
<dbReference type="GO" id="GO:0000160">
    <property type="term" value="P:phosphorelay signal transduction system"/>
    <property type="evidence" value="ECO:0007669"/>
    <property type="project" value="InterPro"/>
</dbReference>
<accession>A0A8B6X591</accession>
<protein>
    <submittedName>
        <fullName evidence="5">Response regulator</fullName>
    </submittedName>
</protein>
<dbReference type="InterPro" id="IPR050595">
    <property type="entry name" value="Bact_response_regulator"/>
</dbReference>
<organism evidence="4 5">
    <name type="scientific">Derxia gummosa DSM 723</name>
    <dbReference type="NCBI Taxonomy" id="1121388"/>
    <lineage>
        <taxon>Bacteria</taxon>
        <taxon>Pseudomonadati</taxon>
        <taxon>Pseudomonadota</taxon>
        <taxon>Betaproteobacteria</taxon>
        <taxon>Burkholderiales</taxon>
        <taxon>Alcaligenaceae</taxon>
        <taxon>Derxia</taxon>
    </lineage>
</organism>
<keyword evidence="1 2" id="KW-0597">Phosphoprotein</keyword>
<reference evidence="5" key="1">
    <citation type="journal article" date="1995" name="J. Mol. Evol.">
        <title>Response regulators of bacterial signal transduction systems: selective domain shuffling during evolution.</title>
        <authorList>
            <person name="Pao G.M."/>
            <person name="Saier M.H. Jr."/>
        </authorList>
    </citation>
    <scope>NUCLEOTIDE SEQUENCE</scope>
</reference>
<dbReference type="Gene3D" id="3.40.50.2300">
    <property type="match status" value="1"/>
</dbReference>
<evidence type="ECO:0000313" key="4">
    <source>
        <dbReference type="Proteomes" id="UP000675920"/>
    </source>
</evidence>
<dbReference type="PROSITE" id="PS50110">
    <property type="entry name" value="RESPONSE_REGULATORY"/>
    <property type="match status" value="1"/>
</dbReference>
<dbReference type="SMART" id="SM00448">
    <property type="entry name" value="REC"/>
    <property type="match status" value="1"/>
</dbReference>
<evidence type="ECO:0000313" key="5">
    <source>
        <dbReference type="RefSeq" id="WP_028312113.1"/>
    </source>
</evidence>
<dbReference type="InterPro" id="IPR011006">
    <property type="entry name" value="CheY-like_superfamily"/>
</dbReference>
<sequence length="121" mass="13025">MSAPHTILIVEDNAQIRDTLADLLAAPTRRVVGCGDGRGAFDFLARSTADLLVTDIRLPDISGLDIARHVVAGAPDFPVIVTSGYALPPLDFGRRVHTLQKPFDIDELEALIDRLLGVSPQ</sequence>
<dbReference type="Pfam" id="PF00072">
    <property type="entry name" value="Response_reg"/>
    <property type="match status" value="1"/>
</dbReference>
<evidence type="ECO:0000256" key="2">
    <source>
        <dbReference type="PROSITE-ProRule" id="PRU00169"/>
    </source>
</evidence>
<proteinExistence type="predicted"/>
<dbReference type="InterPro" id="IPR001789">
    <property type="entry name" value="Sig_transdc_resp-reg_receiver"/>
</dbReference>
<dbReference type="RefSeq" id="WP_028312113.1">
    <property type="nucleotide sequence ID" value="NZ_AXWS01000014.1"/>
</dbReference>
<feature type="modified residue" description="4-aspartylphosphate" evidence="2">
    <location>
        <position position="55"/>
    </location>
</feature>
<reference evidence="5" key="2">
    <citation type="submission" date="2025-08" db="UniProtKB">
        <authorList>
            <consortium name="RefSeq"/>
        </authorList>
    </citation>
    <scope>IDENTIFICATION</scope>
</reference>
<feature type="domain" description="Response regulatory" evidence="3">
    <location>
        <begin position="6"/>
        <end position="116"/>
    </location>
</feature>
<dbReference type="PANTHER" id="PTHR44591">
    <property type="entry name" value="STRESS RESPONSE REGULATOR PROTEIN 1"/>
    <property type="match status" value="1"/>
</dbReference>
<evidence type="ECO:0000256" key="1">
    <source>
        <dbReference type="ARBA" id="ARBA00022553"/>
    </source>
</evidence>
<evidence type="ECO:0000259" key="3">
    <source>
        <dbReference type="PROSITE" id="PS50110"/>
    </source>
</evidence>
<name>A0A8B6X591_9BURK</name>
<dbReference type="SUPFAM" id="SSF52172">
    <property type="entry name" value="CheY-like"/>
    <property type="match status" value="1"/>
</dbReference>
<keyword evidence="4" id="KW-1185">Reference proteome</keyword>
<dbReference type="AlphaFoldDB" id="A0A8B6X591"/>